<dbReference type="EMBL" id="JAFFHA010000002">
    <property type="protein sequence ID" value="KAK4658369.1"/>
    <property type="molecule type" value="Genomic_DNA"/>
</dbReference>
<reference evidence="1 2" key="1">
    <citation type="journal article" date="2023" name="bioRxiv">
        <title>High-quality genome assemblies of four members of thePodospora anserinaspecies complex.</title>
        <authorList>
            <person name="Ament-Velasquez S.L."/>
            <person name="Vogan A.A."/>
            <person name="Wallerman O."/>
            <person name="Hartmann F."/>
            <person name="Gautier V."/>
            <person name="Silar P."/>
            <person name="Giraud T."/>
            <person name="Johannesson H."/>
        </authorList>
    </citation>
    <scope>NUCLEOTIDE SEQUENCE [LARGE SCALE GENOMIC DNA]</scope>
    <source>
        <strain evidence="1 2">CBS 415.72m</strain>
    </source>
</reference>
<comment type="caution">
    <text evidence="1">The sequence shown here is derived from an EMBL/GenBank/DDBJ whole genome shotgun (WGS) entry which is preliminary data.</text>
</comment>
<dbReference type="RefSeq" id="XP_062747341.1">
    <property type="nucleotide sequence ID" value="XM_062884502.1"/>
</dbReference>
<protein>
    <recommendedName>
        <fullName evidence="3">Beta-lactamase-related domain-containing protein</fullName>
    </recommendedName>
</protein>
<organism evidence="1 2">
    <name type="scientific">Podospora pseudocomata</name>
    <dbReference type="NCBI Taxonomy" id="2093779"/>
    <lineage>
        <taxon>Eukaryota</taxon>
        <taxon>Fungi</taxon>
        <taxon>Dikarya</taxon>
        <taxon>Ascomycota</taxon>
        <taxon>Pezizomycotina</taxon>
        <taxon>Sordariomycetes</taxon>
        <taxon>Sordariomycetidae</taxon>
        <taxon>Sordariales</taxon>
        <taxon>Podosporaceae</taxon>
        <taxon>Podospora</taxon>
    </lineage>
</organism>
<evidence type="ECO:0008006" key="3">
    <source>
        <dbReference type="Google" id="ProtNLM"/>
    </source>
</evidence>
<accession>A0ABR0GRW3</accession>
<dbReference type="GeneID" id="87904409"/>
<name>A0ABR0GRW3_9PEZI</name>
<sequence length="151" mass="16863">MPLVGRGCKRDTSDDDKSKGPTVWYHNGSLVGFFSSVRILDKTGAIIVILVNSVPENDAADWVGQLLLEAWLDDCSEKNDYVSLAEQSAAAYDDMWARWPDLDVLNVFHFGTDDKGHIETLRWENDPDVPGGETFVKKSSETLHHKVRTGL</sequence>
<evidence type="ECO:0000313" key="1">
    <source>
        <dbReference type="EMBL" id="KAK4658369.1"/>
    </source>
</evidence>
<dbReference type="SUPFAM" id="SSF56601">
    <property type="entry name" value="beta-lactamase/transpeptidase-like"/>
    <property type="match status" value="1"/>
</dbReference>
<gene>
    <name evidence="1" type="ORF">QC762_101220</name>
</gene>
<evidence type="ECO:0000313" key="2">
    <source>
        <dbReference type="Proteomes" id="UP001323405"/>
    </source>
</evidence>
<dbReference type="Proteomes" id="UP001323405">
    <property type="component" value="Unassembled WGS sequence"/>
</dbReference>
<keyword evidence="2" id="KW-1185">Reference proteome</keyword>
<dbReference type="InterPro" id="IPR012338">
    <property type="entry name" value="Beta-lactam/transpept-like"/>
</dbReference>
<proteinExistence type="predicted"/>